<feature type="region of interest" description="Disordered" evidence="12">
    <location>
        <begin position="334"/>
        <end position="360"/>
    </location>
</feature>
<dbReference type="GO" id="GO:0005509">
    <property type="term" value="F:calcium ion binding"/>
    <property type="evidence" value="ECO:0007669"/>
    <property type="project" value="InterPro"/>
</dbReference>
<feature type="transmembrane region" description="Helical" evidence="13">
    <location>
        <begin position="428"/>
        <end position="448"/>
    </location>
</feature>
<feature type="transmembrane region" description="Helical" evidence="13">
    <location>
        <begin position="399"/>
        <end position="421"/>
    </location>
</feature>
<comment type="caution">
    <text evidence="16">The sequence shown here is derived from an EMBL/GenBank/DDBJ whole genome shotgun (WGS) entry which is preliminary data.</text>
</comment>
<evidence type="ECO:0000256" key="11">
    <source>
        <dbReference type="ARBA" id="ARBA00036634"/>
    </source>
</evidence>
<dbReference type="InterPro" id="IPR011992">
    <property type="entry name" value="EF-hand-dom_pair"/>
</dbReference>
<evidence type="ECO:0000256" key="6">
    <source>
        <dbReference type="ARBA" id="ARBA00022837"/>
    </source>
</evidence>
<dbReference type="Pfam" id="PF00924">
    <property type="entry name" value="MS_channel_2nd"/>
    <property type="match status" value="1"/>
</dbReference>
<keyword evidence="10" id="KW-0407">Ion channel</keyword>
<evidence type="ECO:0000313" key="16">
    <source>
        <dbReference type="EMBL" id="KAE9974977.1"/>
    </source>
</evidence>
<evidence type="ECO:0000256" key="14">
    <source>
        <dbReference type="SAM" id="SignalP"/>
    </source>
</evidence>
<dbReference type="InterPro" id="IPR058650">
    <property type="entry name" value="Msy1/2-like"/>
</dbReference>
<dbReference type="Proteomes" id="UP000447873">
    <property type="component" value="Unassembled WGS sequence"/>
</dbReference>
<name>A0A8H3UT19_VENIN</name>
<evidence type="ECO:0000256" key="2">
    <source>
        <dbReference type="ARBA" id="ARBA00008017"/>
    </source>
</evidence>
<evidence type="ECO:0000313" key="17">
    <source>
        <dbReference type="Proteomes" id="UP000447873"/>
    </source>
</evidence>
<dbReference type="InterPro" id="IPR002048">
    <property type="entry name" value="EF_hand_dom"/>
</dbReference>
<evidence type="ECO:0000256" key="4">
    <source>
        <dbReference type="ARBA" id="ARBA00022673"/>
    </source>
</evidence>
<dbReference type="PROSITE" id="PS50222">
    <property type="entry name" value="EF_HAND_2"/>
    <property type="match status" value="1"/>
</dbReference>
<keyword evidence="3" id="KW-0813">Transport</keyword>
<keyword evidence="14" id="KW-0732">Signal</keyword>
<dbReference type="Pfam" id="PF25886">
    <property type="entry name" value="Msy1"/>
    <property type="match status" value="1"/>
</dbReference>
<feature type="region of interest" description="Disordered" evidence="12">
    <location>
        <begin position="193"/>
        <end position="279"/>
    </location>
</feature>
<dbReference type="PANTHER" id="PTHR31323">
    <property type="entry name" value="MECHANOSENSITIVE ION CHANNEL PROTEIN MSY2"/>
    <property type="match status" value="1"/>
</dbReference>
<dbReference type="AlphaFoldDB" id="A0A8H3UT19"/>
<dbReference type="SUPFAM" id="SSF47473">
    <property type="entry name" value="EF-hand"/>
    <property type="match status" value="1"/>
</dbReference>
<reference evidence="16 17" key="1">
    <citation type="submission" date="2018-12" db="EMBL/GenBank/DDBJ databases">
        <title>Venturia inaequalis Genome Resource.</title>
        <authorList>
            <person name="Lichtner F.J."/>
        </authorList>
    </citation>
    <scope>NUCLEOTIDE SEQUENCE [LARGE SCALE GENOMIC DNA]</scope>
    <source>
        <strain evidence="16 17">120213</strain>
    </source>
</reference>
<dbReference type="InterPro" id="IPR018247">
    <property type="entry name" value="EF_Hand_1_Ca_BS"/>
</dbReference>
<dbReference type="Gene3D" id="2.30.30.60">
    <property type="match status" value="1"/>
</dbReference>
<dbReference type="PROSITE" id="PS00018">
    <property type="entry name" value="EF_HAND_1"/>
    <property type="match status" value="1"/>
</dbReference>
<keyword evidence="7" id="KW-1278">Translocase</keyword>
<feature type="signal peptide" evidence="14">
    <location>
        <begin position="1"/>
        <end position="19"/>
    </location>
</feature>
<comment type="subcellular location">
    <subcellularLocation>
        <location evidence="1">Membrane</location>
    </subcellularLocation>
</comment>
<dbReference type="SUPFAM" id="SSF50182">
    <property type="entry name" value="Sm-like ribonucleoproteins"/>
    <property type="match status" value="1"/>
</dbReference>
<dbReference type="GO" id="GO:0006874">
    <property type="term" value="P:intracellular calcium ion homeostasis"/>
    <property type="evidence" value="ECO:0007669"/>
    <property type="project" value="TreeGrafter"/>
</dbReference>
<feature type="compositionally biased region" description="Basic and acidic residues" evidence="12">
    <location>
        <begin position="1155"/>
        <end position="1165"/>
    </location>
</feature>
<feature type="compositionally biased region" description="Polar residues" evidence="12">
    <location>
        <begin position="1010"/>
        <end position="1020"/>
    </location>
</feature>
<evidence type="ECO:0000259" key="15">
    <source>
        <dbReference type="PROSITE" id="PS50222"/>
    </source>
</evidence>
<keyword evidence="3" id="KW-0109">Calcium transport</keyword>
<keyword evidence="8 13" id="KW-1133">Transmembrane helix</keyword>
<organism evidence="16 17">
    <name type="scientific">Venturia inaequalis</name>
    <name type="common">Apple scab fungus</name>
    <dbReference type="NCBI Taxonomy" id="5025"/>
    <lineage>
        <taxon>Eukaryota</taxon>
        <taxon>Fungi</taxon>
        <taxon>Dikarya</taxon>
        <taxon>Ascomycota</taxon>
        <taxon>Pezizomycotina</taxon>
        <taxon>Dothideomycetes</taxon>
        <taxon>Pleosporomycetidae</taxon>
        <taxon>Venturiales</taxon>
        <taxon>Venturiaceae</taxon>
        <taxon>Venturia</taxon>
    </lineage>
</organism>
<evidence type="ECO:0000256" key="3">
    <source>
        <dbReference type="ARBA" id="ARBA00022568"/>
    </source>
</evidence>
<dbReference type="EMBL" id="WNWS01000205">
    <property type="protein sequence ID" value="KAE9974977.1"/>
    <property type="molecule type" value="Genomic_DNA"/>
</dbReference>
<dbReference type="Gene3D" id="1.10.238.10">
    <property type="entry name" value="EF-hand"/>
    <property type="match status" value="1"/>
</dbReference>
<sequence>MKFTALLTTAAFAASTVTALTLPSQNQTPQPESLKIKIHKLSKREEGPPAVNPQDLQQAVADKCTILKGTDTEPSWCRSFESITNMCRAGPIETDNGLVYEISPKDDKDACHDKAMPILRDATGKVVGTLPRELDGDIRAKCLEPEQEGDLMCREFLRSGRGEFRLHVFTEDRPDGIDLSGNVMIFGADGSKGVERRGDTGGEVGEGGDCGEDSDERPSILPQPIVRSTPVNMTTPVDEKSDFIRPHYPPAPTAEKLSEDEGTVVGDGSFQGHSRGRDRANSHLTLQISNQMGAGGSIRDIASPSHNREQAHRLDDDLQMLQVEQAISNLAAEQDNELGRTKSNVARSRSRREEPVDDFDVATNPLHEQTAVYKPPEHPNTNLGKIFKKIHNSSWLVRYISYITPLVLIILIPLLLGAFLFKNATVGGVQLVWFCIWLEIVWLTLWAGRTLAKCLPWPIGVISGLFTNNGKKWRDMGKQLELPATLFFWWLAIEISFLPTMTNHHVNGDKTTKNWEKQMNKVLVAFFVAAILNFAEKIIVQLIAISFHLRTYADRIELNKFQIGSLVKLYKYSKEILSMDDKEFDAPSGPGSGARTPAGALMGESKKVTIEAMNRFGDVAGKIAGDFTGRQVAKSTHPHQVVLQLLSSTGGSQVLARRLYRTFARPETETVHSDDLKNAFDNDDEAQAAFSMFDKDMNGDISMEELEAVCVEIGRERKSITASLKDLDSVVSKLDQVFMFVVFVIFILVLISLISTSAASSITSAGSAILALSWLFSATAQEFLQSIIFVFVKHPFDVGDRVGIYGNTGSLMKGDDYFVKEISLLYTEFKKMEGHVVQAPNSYLNTLFILNQRRSGGLAEAVPITFKFGTTLDQIERLRAKLLDFVTAEKREYQSNILTELRDIVEAHSISLNIIFFYKSNWQNELLRLQRRNKFICALMVSMQELGIEGPRMRYAGQKQSFPVYLQNVPHTQMAGMGQNGNPDHPDGFQPEQRDAPIDPPFVEPRSMDDQPSNGMNNHPSILRNPARPRGESLAAMGRRVDFSLGMQGATSGDMSGDVYQPNDAERNRAIFNANVGSASRERDGSSQARGSTERRQSNDTGRSTSVSAPGPGFLQRIATDSSMARERSNHRNRFFGRNRAEEDIMESGMATVPEAREGRIDPRSGHVSPAAWRANSDDARLPSASGAIPGPSRSQTENFELRKFN</sequence>
<feature type="region of interest" description="Disordered" evidence="12">
    <location>
        <begin position="973"/>
        <end position="1028"/>
    </location>
</feature>
<dbReference type="InterPro" id="IPR010920">
    <property type="entry name" value="LSM_dom_sf"/>
</dbReference>
<keyword evidence="6" id="KW-0106">Calcium</keyword>
<comment type="catalytic activity">
    <reaction evidence="11">
        <text>Ca(2+)(in) = Ca(2+)(out)</text>
        <dbReference type="Rhea" id="RHEA:29671"/>
        <dbReference type="ChEBI" id="CHEBI:29108"/>
    </reaction>
</comment>
<evidence type="ECO:0000256" key="8">
    <source>
        <dbReference type="ARBA" id="ARBA00022989"/>
    </source>
</evidence>
<dbReference type="GO" id="GO:0016020">
    <property type="term" value="C:membrane"/>
    <property type="evidence" value="ECO:0007669"/>
    <property type="project" value="UniProtKB-SubCell"/>
</dbReference>
<evidence type="ECO:0000256" key="12">
    <source>
        <dbReference type="SAM" id="MobiDB-lite"/>
    </source>
</evidence>
<evidence type="ECO:0000256" key="10">
    <source>
        <dbReference type="ARBA" id="ARBA00023303"/>
    </source>
</evidence>
<evidence type="ECO:0000256" key="13">
    <source>
        <dbReference type="SAM" id="Phobius"/>
    </source>
</evidence>
<proteinExistence type="inferred from homology"/>
<evidence type="ECO:0000256" key="7">
    <source>
        <dbReference type="ARBA" id="ARBA00022967"/>
    </source>
</evidence>
<evidence type="ECO:0000256" key="9">
    <source>
        <dbReference type="ARBA" id="ARBA00023136"/>
    </source>
</evidence>
<feature type="transmembrane region" description="Helical" evidence="13">
    <location>
        <begin position="768"/>
        <end position="792"/>
    </location>
</feature>
<keyword evidence="3" id="KW-0406">Ion transport</keyword>
<dbReference type="FunFam" id="1.10.238.10:FF:000345">
    <property type="entry name" value="Mechanosensitive ion channel protein"/>
    <property type="match status" value="1"/>
</dbReference>
<evidence type="ECO:0000256" key="5">
    <source>
        <dbReference type="ARBA" id="ARBA00022692"/>
    </source>
</evidence>
<feature type="region of interest" description="Disordered" evidence="12">
    <location>
        <begin position="1073"/>
        <end position="1206"/>
    </location>
</feature>
<keyword evidence="5 13" id="KW-0812">Transmembrane</keyword>
<feature type="chain" id="PRO_5034524914" description="EF-hand domain-containing protein" evidence="14">
    <location>
        <begin position="20"/>
        <end position="1206"/>
    </location>
</feature>
<feature type="compositionally biased region" description="Polar residues" evidence="12">
    <location>
        <begin position="1099"/>
        <end position="1108"/>
    </location>
</feature>
<protein>
    <recommendedName>
        <fullName evidence="15">EF-hand domain-containing protein</fullName>
    </recommendedName>
</protein>
<dbReference type="PANTHER" id="PTHR31323:SF15">
    <property type="entry name" value="MECHANOSENSITIVE ION CHANNEL PROTEIN MSY1"/>
    <property type="match status" value="1"/>
</dbReference>
<dbReference type="InterPro" id="IPR006685">
    <property type="entry name" value="MscS_channel_2nd"/>
</dbReference>
<comment type="similarity">
    <text evidence="2">Belongs to the MscS (TC 1.A.23) family.</text>
</comment>
<keyword evidence="4" id="KW-0107">Calcium channel</keyword>
<feature type="region of interest" description="Disordered" evidence="12">
    <location>
        <begin position="292"/>
        <end position="311"/>
    </location>
</feature>
<evidence type="ECO:0000256" key="1">
    <source>
        <dbReference type="ARBA" id="ARBA00004370"/>
    </source>
</evidence>
<dbReference type="InterPro" id="IPR023408">
    <property type="entry name" value="MscS_beta-dom_sf"/>
</dbReference>
<feature type="transmembrane region" description="Helical" evidence="13">
    <location>
        <begin position="737"/>
        <end position="762"/>
    </location>
</feature>
<gene>
    <name evidence="16" type="ORF">EG328_003514</name>
</gene>
<feature type="compositionally biased region" description="Basic and acidic residues" evidence="12">
    <location>
        <begin position="984"/>
        <end position="997"/>
    </location>
</feature>
<dbReference type="GO" id="GO:0005262">
    <property type="term" value="F:calcium channel activity"/>
    <property type="evidence" value="ECO:0007669"/>
    <property type="project" value="UniProtKB-KW"/>
</dbReference>
<accession>A0A8H3UT19</accession>
<dbReference type="SMART" id="SM00054">
    <property type="entry name" value="EFh"/>
    <property type="match status" value="1"/>
</dbReference>
<keyword evidence="9 13" id="KW-0472">Membrane</keyword>
<feature type="domain" description="EF-hand" evidence="15">
    <location>
        <begin position="681"/>
        <end position="716"/>
    </location>
</feature>
<feature type="transmembrane region" description="Helical" evidence="13">
    <location>
        <begin position="482"/>
        <end position="502"/>
    </location>
</feature>
<feature type="transmembrane region" description="Helical" evidence="13">
    <location>
        <begin position="522"/>
        <end position="545"/>
    </location>
</feature>